<gene>
    <name evidence="1" type="ordered locus">KPK_1673</name>
</gene>
<dbReference type="BioCyc" id="KPNE507522:GI0B-1672-MONOMER"/>
<proteinExistence type="predicted"/>
<dbReference type="HOGENOM" id="CLU_207095_0_0_6"/>
<sequence length="49" mass="5514">MKADKTCGTSDQKLHIFPPGCGYPVLHKCRFYTGLRLGSLALPRHLRQT</sequence>
<evidence type="ECO:0000313" key="2">
    <source>
        <dbReference type="Proteomes" id="UP000001734"/>
    </source>
</evidence>
<reference evidence="1 2" key="1">
    <citation type="journal article" date="2008" name="PLoS Genet.">
        <title>Complete genome sequence of the N2-fixing broad host range endophyte Klebsiella pneumoniae 342 and virulence predictions verified in mice.</title>
        <authorList>
            <person name="Fouts D.E."/>
            <person name="Tyler H.L."/>
            <person name="DeBoy R.T."/>
            <person name="Daugherty S."/>
            <person name="Ren Q."/>
            <person name="Badger J.H."/>
            <person name="Durkin A.S."/>
            <person name="Huot H."/>
            <person name="Shrivastava S."/>
            <person name="Kothari S."/>
            <person name="Dodson R.J."/>
            <person name="Mohamoud Y."/>
            <person name="Khouri H."/>
            <person name="Roesch L.F."/>
            <person name="Krogfelt K.A."/>
            <person name="Struve C."/>
            <person name="Triplett E.W."/>
            <person name="Methe B.A."/>
        </authorList>
    </citation>
    <scope>NUCLEOTIDE SEQUENCE [LARGE SCALE GENOMIC DNA]</scope>
    <source>
        <strain evidence="1 2">342</strain>
    </source>
</reference>
<evidence type="ECO:0000313" key="1">
    <source>
        <dbReference type="EMBL" id="ACI07172.1"/>
    </source>
</evidence>
<dbReference type="KEGG" id="kpe:KPK_1673"/>
<name>B5XPD1_KLEV3</name>
<dbReference type="EMBL" id="CP000964">
    <property type="protein sequence ID" value="ACI07172.1"/>
    <property type="molecule type" value="Genomic_DNA"/>
</dbReference>
<protein>
    <submittedName>
        <fullName evidence="1">Uncharacterized protein</fullName>
    </submittedName>
</protein>
<dbReference type="Proteomes" id="UP000001734">
    <property type="component" value="Chromosome"/>
</dbReference>
<organism evidence="1 2">
    <name type="scientific">Klebsiella variicola (strain 342)</name>
    <name type="common">Klebsiella pneumoniae</name>
    <dbReference type="NCBI Taxonomy" id="507522"/>
    <lineage>
        <taxon>Bacteria</taxon>
        <taxon>Pseudomonadati</taxon>
        <taxon>Pseudomonadota</taxon>
        <taxon>Gammaproteobacteria</taxon>
        <taxon>Enterobacterales</taxon>
        <taxon>Enterobacteriaceae</taxon>
        <taxon>Klebsiella/Raoultella group</taxon>
        <taxon>Klebsiella</taxon>
        <taxon>Klebsiella pneumoniae complex</taxon>
    </lineage>
</organism>
<accession>B5XPD1</accession>
<dbReference type="AlphaFoldDB" id="B5XPD1"/>